<dbReference type="EMBL" id="OB660434">
    <property type="protein sequence ID" value="CAD7224753.1"/>
    <property type="molecule type" value="Genomic_DNA"/>
</dbReference>
<organism evidence="2">
    <name type="scientific">Cyprideis torosa</name>
    <dbReference type="NCBI Taxonomy" id="163714"/>
    <lineage>
        <taxon>Eukaryota</taxon>
        <taxon>Metazoa</taxon>
        <taxon>Ecdysozoa</taxon>
        <taxon>Arthropoda</taxon>
        <taxon>Crustacea</taxon>
        <taxon>Oligostraca</taxon>
        <taxon>Ostracoda</taxon>
        <taxon>Podocopa</taxon>
        <taxon>Podocopida</taxon>
        <taxon>Cytherocopina</taxon>
        <taxon>Cytheroidea</taxon>
        <taxon>Cytherideidae</taxon>
        <taxon>Cyprideis</taxon>
    </lineage>
</organism>
<evidence type="ECO:0000313" key="2">
    <source>
        <dbReference type="EMBL" id="CAD7224753.1"/>
    </source>
</evidence>
<name>A0A7R8ZMG1_9CRUS</name>
<evidence type="ECO:0000256" key="1">
    <source>
        <dbReference type="SAM" id="MobiDB-lite"/>
    </source>
</evidence>
<protein>
    <submittedName>
        <fullName evidence="2">Uncharacterized protein</fullName>
    </submittedName>
</protein>
<feature type="compositionally biased region" description="Polar residues" evidence="1">
    <location>
        <begin position="7"/>
        <end position="25"/>
    </location>
</feature>
<accession>A0A7R8ZMG1</accession>
<sequence length="191" mass="21574">MAFLSGTPLTFSQQGNSHQQESRTTMKPLTRSIVYWKRTLLKKAFSNYLQTLTAPVPGRELKFSKCLLKRQSEDPNTVVSFSRILPLFLYSSSDGAEVELWNMATLEPTPAQSDPFVFSSNYLSRGASKHIRRRLGRLEASVMVVCWAASKLRPLTNERPGLTQAPCVMELTLRSHAEFHSRGLCLTAHRE</sequence>
<proteinExistence type="predicted"/>
<gene>
    <name evidence="2" type="ORF">CTOB1V02_LOCUS2706</name>
</gene>
<reference evidence="2" key="1">
    <citation type="submission" date="2020-11" db="EMBL/GenBank/DDBJ databases">
        <authorList>
            <person name="Tran Van P."/>
        </authorList>
    </citation>
    <scope>NUCLEOTIDE SEQUENCE</scope>
</reference>
<feature type="region of interest" description="Disordered" evidence="1">
    <location>
        <begin position="1"/>
        <end position="25"/>
    </location>
</feature>
<dbReference type="AlphaFoldDB" id="A0A7R8ZMG1"/>